<dbReference type="PROSITE" id="PS50977">
    <property type="entry name" value="HTH_TETR_2"/>
    <property type="match status" value="1"/>
</dbReference>
<reference evidence="5" key="1">
    <citation type="journal article" date="2021" name="PeerJ">
        <title>Extensive microbial diversity within the chicken gut microbiome revealed by metagenomics and culture.</title>
        <authorList>
            <person name="Gilroy R."/>
            <person name="Ravi A."/>
            <person name="Getino M."/>
            <person name="Pursley I."/>
            <person name="Horton D.L."/>
            <person name="Alikhan N.F."/>
            <person name="Baker D."/>
            <person name="Gharbi K."/>
            <person name="Hall N."/>
            <person name="Watson M."/>
            <person name="Adriaenssens E.M."/>
            <person name="Foster-Nyarko E."/>
            <person name="Jarju S."/>
            <person name="Secka A."/>
            <person name="Antonio M."/>
            <person name="Oren A."/>
            <person name="Chaudhuri R.R."/>
            <person name="La Ragione R."/>
            <person name="Hildebrand F."/>
            <person name="Pallen M.J."/>
        </authorList>
    </citation>
    <scope>NUCLEOTIDE SEQUENCE</scope>
    <source>
        <strain evidence="5">CHK169-2315</strain>
    </source>
</reference>
<dbReference type="EMBL" id="DXHX01000065">
    <property type="protein sequence ID" value="HIV74330.1"/>
    <property type="molecule type" value="Genomic_DNA"/>
</dbReference>
<dbReference type="AlphaFoldDB" id="A0A9D1PM80"/>
<evidence type="ECO:0000256" key="3">
    <source>
        <dbReference type="PROSITE-ProRule" id="PRU00335"/>
    </source>
</evidence>
<dbReference type="GO" id="GO:0003677">
    <property type="term" value="F:DNA binding"/>
    <property type="evidence" value="ECO:0007669"/>
    <property type="project" value="UniProtKB-UniRule"/>
</dbReference>
<evidence type="ECO:0000313" key="6">
    <source>
        <dbReference type="Proteomes" id="UP000823937"/>
    </source>
</evidence>
<dbReference type="InterPro" id="IPR036271">
    <property type="entry name" value="Tet_transcr_reg_TetR-rel_C_sf"/>
</dbReference>
<comment type="caution">
    <text evidence="5">The sequence shown here is derived from an EMBL/GenBank/DDBJ whole genome shotgun (WGS) entry which is preliminary data.</text>
</comment>
<dbReference type="Pfam" id="PF00440">
    <property type="entry name" value="TetR_N"/>
    <property type="match status" value="1"/>
</dbReference>
<feature type="domain" description="HTH tetR-type" evidence="4">
    <location>
        <begin position="2"/>
        <end position="62"/>
    </location>
</feature>
<keyword evidence="2 3" id="KW-0238">DNA-binding</keyword>
<dbReference type="InterPro" id="IPR050624">
    <property type="entry name" value="HTH-type_Tx_Regulator"/>
</dbReference>
<dbReference type="InterPro" id="IPR041603">
    <property type="entry name" value="YvdT_C"/>
</dbReference>
<name>A0A9D1PM80_9BACI</name>
<evidence type="ECO:0000313" key="5">
    <source>
        <dbReference type="EMBL" id="HIV74330.1"/>
    </source>
</evidence>
<keyword evidence="1" id="KW-0678">Repressor</keyword>
<dbReference type="InterPro" id="IPR001647">
    <property type="entry name" value="HTH_TetR"/>
</dbReference>
<dbReference type="SUPFAM" id="SSF48498">
    <property type="entry name" value="Tetracyclin repressor-like, C-terminal domain"/>
    <property type="match status" value="1"/>
</dbReference>
<dbReference type="Gene3D" id="1.10.357.10">
    <property type="entry name" value="Tetracycline Repressor, domain 2"/>
    <property type="match status" value="1"/>
</dbReference>
<reference evidence="5" key="2">
    <citation type="submission" date="2021-04" db="EMBL/GenBank/DDBJ databases">
        <authorList>
            <person name="Gilroy R."/>
        </authorList>
    </citation>
    <scope>NUCLEOTIDE SEQUENCE</scope>
    <source>
        <strain evidence="5">CHK169-2315</strain>
    </source>
</reference>
<dbReference type="InterPro" id="IPR009057">
    <property type="entry name" value="Homeodomain-like_sf"/>
</dbReference>
<dbReference type="InterPro" id="IPR023772">
    <property type="entry name" value="DNA-bd_HTH_TetR-type_CS"/>
</dbReference>
<evidence type="ECO:0000256" key="2">
    <source>
        <dbReference type="ARBA" id="ARBA00023125"/>
    </source>
</evidence>
<proteinExistence type="predicted"/>
<protein>
    <submittedName>
        <fullName evidence="5">TetR family transcriptional regulator</fullName>
    </submittedName>
</protein>
<dbReference type="Pfam" id="PF17934">
    <property type="entry name" value="TetR_C_26"/>
    <property type="match status" value="1"/>
</dbReference>
<dbReference type="PANTHER" id="PTHR43479">
    <property type="entry name" value="ACREF/ENVCD OPERON REPRESSOR-RELATED"/>
    <property type="match status" value="1"/>
</dbReference>
<dbReference type="PRINTS" id="PR00455">
    <property type="entry name" value="HTHTETR"/>
</dbReference>
<evidence type="ECO:0000259" key="4">
    <source>
        <dbReference type="PROSITE" id="PS50977"/>
    </source>
</evidence>
<evidence type="ECO:0000256" key="1">
    <source>
        <dbReference type="ARBA" id="ARBA00022491"/>
    </source>
</evidence>
<dbReference type="SUPFAM" id="SSF46689">
    <property type="entry name" value="Homeodomain-like"/>
    <property type="match status" value="1"/>
</dbReference>
<accession>A0A9D1PM80</accession>
<dbReference type="PANTHER" id="PTHR43479:SF8">
    <property type="entry name" value="TRANSCRIPTIONAL REGULATOR, TETR FAMILY"/>
    <property type="match status" value="1"/>
</dbReference>
<sequence>MMDKRERIIQSAIKLFQEKGIDKTTISDIVRNANIAQGTFYIYFPSKLSLMPAIAEEMVHVLMERIKEKMDTKNTVEQQLQHIIHVIFEVNKQYSEVQAVVYAGLASSEHIKEWEIVYEPCYQMISQLLEDAQEKGEVTSTISPKRMAKLLIGLVESAAEQVYLYDHSNEEEAGKQKEAVQQFLLDALRIDK</sequence>
<feature type="DNA-binding region" description="H-T-H motif" evidence="3">
    <location>
        <begin position="25"/>
        <end position="44"/>
    </location>
</feature>
<dbReference type="PROSITE" id="PS01081">
    <property type="entry name" value="HTH_TETR_1"/>
    <property type="match status" value="1"/>
</dbReference>
<organism evidence="5 6">
    <name type="scientific">Candidatus Pseudogracilibacillus intestinigallinarum</name>
    <dbReference type="NCBI Taxonomy" id="2838742"/>
    <lineage>
        <taxon>Bacteria</taxon>
        <taxon>Bacillati</taxon>
        <taxon>Bacillota</taxon>
        <taxon>Bacilli</taxon>
        <taxon>Bacillales</taxon>
        <taxon>Bacillaceae</taxon>
        <taxon>Pseudogracilibacillus</taxon>
    </lineage>
</organism>
<gene>
    <name evidence="5" type="ORF">H9895_04525</name>
</gene>
<dbReference type="Proteomes" id="UP000823937">
    <property type="component" value="Unassembled WGS sequence"/>
</dbReference>